<dbReference type="InterPro" id="IPR029063">
    <property type="entry name" value="SAM-dependent_MTases_sf"/>
</dbReference>
<proteinExistence type="predicted"/>
<dbReference type="Gene3D" id="3.40.50.150">
    <property type="entry name" value="Vaccinia Virus protein VP39"/>
    <property type="match status" value="1"/>
</dbReference>
<evidence type="ECO:0000256" key="1">
    <source>
        <dbReference type="SAM" id="MobiDB-lite"/>
    </source>
</evidence>
<feature type="region of interest" description="Disordered" evidence="1">
    <location>
        <begin position="82"/>
        <end position="108"/>
    </location>
</feature>
<dbReference type="AlphaFoldDB" id="A0A1S3DDR4"/>
<dbReference type="KEGG" id="dci:103516520"/>
<feature type="compositionally biased region" description="Low complexity" evidence="1">
    <location>
        <begin position="82"/>
        <end position="95"/>
    </location>
</feature>
<dbReference type="GO" id="GO:0008168">
    <property type="term" value="F:methyltransferase activity"/>
    <property type="evidence" value="ECO:0007669"/>
    <property type="project" value="InterPro"/>
</dbReference>
<protein>
    <submittedName>
        <fullName evidence="3">AAC-rich mRNA clone AAC11 protein-like</fullName>
    </submittedName>
</protein>
<dbReference type="InterPro" id="IPR010286">
    <property type="entry name" value="METTL16/RlmF"/>
</dbReference>
<dbReference type="Proteomes" id="UP000079169">
    <property type="component" value="Unplaced"/>
</dbReference>
<evidence type="ECO:0000313" key="3">
    <source>
        <dbReference type="RefSeq" id="XP_008479711.1"/>
    </source>
</evidence>
<sequence>MQDFIKVKHTASSECDLQPYLDPNVTYSFTMCNPPFFSSVEDLVGNNATSGNSNFINETKSSNIINENKFMNGNSNCVNETNSSNTINGNSNTMNESNSNVNIGQENY</sequence>
<evidence type="ECO:0000313" key="2">
    <source>
        <dbReference type="Proteomes" id="UP000079169"/>
    </source>
</evidence>
<dbReference type="Pfam" id="PF05971">
    <property type="entry name" value="Methyltransf_10"/>
    <property type="match status" value="1"/>
</dbReference>
<dbReference type="GeneID" id="103516520"/>
<feature type="compositionally biased region" description="Polar residues" evidence="1">
    <location>
        <begin position="96"/>
        <end position="108"/>
    </location>
</feature>
<name>A0A1S3DDR4_DIACI</name>
<organism evidence="2 3">
    <name type="scientific">Diaphorina citri</name>
    <name type="common">Asian citrus psyllid</name>
    <dbReference type="NCBI Taxonomy" id="121845"/>
    <lineage>
        <taxon>Eukaryota</taxon>
        <taxon>Metazoa</taxon>
        <taxon>Ecdysozoa</taxon>
        <taxon>Arthropoda</taxon>
        <taxon>Hexapoda</taxon>
        <taxon>Insecta</taxon>
        <taxon>Pterygota</taxon>
        <taxon>Neoptera</taxon>
        <taxon>Paraneoptera</taxon>
        <taxon>Hemiptera</taxon>
        <taxon>Sternorrhyncha</taxon>
        <taxon>Psylloidea</taxon>
        <taxon>Psyllidae</taxon>
        <taxon>Diaphorininae</taxon>
        <taxon>Diaphorina</taxon>
    </lineage>
</organism>
<dbReference type="RefSeq" id="XP_008479711.1">
    <property type="nucleotide sequence ID" value="XM_008481489.1"/>
</dbReference>
<gene>
    <name evidence="3" type="primary">LOC103516520</name>
</gene>
<accession>A0A1S3DDR4</accession>
<reference evidence="3" key="1">
    <citation type="submission" date="2025-08" db="UniProtKB">
        <authorList>
            <consortium name="RefSeq"/>
        </authorList>
    </citation>
    <scope>IDENTIFICATION</scope>
</reference>
<keyword evidence="2" id="KW-1185">Reference proteome</keyword>
<dbReference type="PaxDb" id="121845-A0A1S3DDR4"/>